<organism evidence="2 3">
    <name type="scientific">Pseudooctadecabacter jejudonensis</name>
    <dbReference type="NCBI Taxonomy" id="1391910"/>
    <lineage>
        <taxon>Bacteria</taxon>
        <taxon>Pseudomonadati</taxon>
        <taxon>Pseudomonadota</taxon>
        <taxon>Alphaproteobacteria</taxon>
        <taxon>Rhodobacterales</taxon>
        <taxon>Paracoccaceae</taxon>
        <taxon>Pseudooctadecabacter</taxon>
    </lineage>
</organism>
<evidence type="ECO:0008006" key="4">
    <source>
        <dbReference type="Google" id="ProtNLM"/>
    </source>
</evidence>
<dbReference type="AlphaFoldDB" id="A0A1Y5SGX5"/>
<dbReference type="SUPFAM" id="SSF55166">
    <property type="entry name" value="Hedgehog/DD-peptidase"/>
    <property type="match status" value="1"/>
</dbReference>
<evidence type="ECO:0000313" key="2">
    <source>
        <dbReference type="EMBL" id="SLN40451.1"/>
    </source>
</evidence>
<name>A0A1Y5SGX5_9RHOB</name>
<proteinExistence type="predicted"/>
<dbReference type="Proteomes" id="UP000193623">
    <property type="component" value="Unassembled WGS sequence"/>
</dbReference>
<dbReference type="InterPro" id="IPR009045">
    <property type="entry name" value="Zn_M74/Hedgehog-like"/>
</dbReference>
<gene>
    <name evidence="2" type="ORF">PSJ8397_02010</name>
</gene>
<reference evidence="2 3" key="1">
    <citation type="submission" date="2017-03" db="EMBL/GenBank/DDBJ databases">
        <authorList>
            <person name="Afonso C.L."/>
            <person name="Miller P.J."/>
            <person name="Scott M.A."/>
            <person name="Spackman E."/>
            <person name="Goraichik I."/>
            <person name="Dimitrov K.M."/>
            <person name="Suarez D.L."/>
            <person name="Swayne D.E."/>
        </authorList>
    </citation>
    <scope>NUCLEOTIDE SEQUENCE [LARGE SCALE GENOMIC DNA]</scope>
    <source>
        <strain evidence="2 3">CECT 8397</strain>
    </source>
</reference>
<dbReference type="RefSeq" id="WP_085864442.1">
    <property type="nucleotide sequence ID" value="NZ_FWFT01000003.1"/>
</dbReference>
<accession>A0A1Y5SGX5</accession>
<feature type="compositionally biased region" description="Polar residues" evidence="1">
    <location>
        <begin position="215"/>
        <end position="234"/>
    </location>
</feature>
<sequence>MRPPASYSGLETLGRVRLGQHFFMRDFLYSEIGNFHAVPNIPDTPDLAIAAGRGLCKHLLDPMTNTFGPLHIRSAYRSPTLNHFGATQAKPQRCSANEKNYAGHIWDIRDKDGHMGACVSVVIPWFTDQYEQGRDWRDLAWWIHDHLPYSAMYFFPKLAAFNLTWHENPARSIHSYVAPKGTLLAAGATPDEDTATRAARYADFPELGGIAYPEPSSSWQIQLNPGGQTEGRSQ</sequence>
<keyword evidence="3" id="KW-1185">Reference proteome</keyword>
<dbReference type="EMBL" id="FWFT01000003">
    <property type="protein sequence ID" value="SLN40451.1"/>
    <property type="molecule type" value="Genomic_DNA"/>
</dbReference>
<dbReference type="OrthoDB" id="7171572at2"/>
<evidence type="ECO:0000256" key="1">
    <source>
        <dbReference type="SAM" id="MobiDB-lite"/>
    </source>
</evidence>
<protein>
    <recommendedName>
        <fullName evidence="4">Peptidase M15</fullName>
    </recommendedName>
</protein>
<feature type="region of interest" description="Disordered" evidence="1">
    <location>
        <begin position="212"/>
        <end position="234"/>
    </location>
</feature>
<evidence type="ECO:0000313" key="3">
    <source>
        <dbReference type="Proteomes" id="UP000193623"/>
    </source>
</evidence>